<evidence type="ECO:0000313" key="1">
    <source>
        <dbReference type="EMBL" id="KAL0565127.1"/>
    </source>
</evidence>
<sequence length="602" mass="68097">MLITVDDDNDRCKFILSNKDCCCQAQRKTMSIITTLPLEIIDMILDLVEHNGDDRDSGRLSWQTRRALRACSLISPLWLSESRKHLFRTIPIPNDIASLHAFKRICASPDITFGPSHVKVLDVTGRSPFQWGWHWWRTHTRGSRADEDGKRKKVELSTVEMKQIFGRFFDWTSNDAAAARIFRTLGELRFLDVAFEDIPENIPEDAPEPEWVILSPRTYQVLHQSFPSLSKLVLKRVRFSNESVFTGLLGTLSRTLETLDMDCVAIDDFEHRDNIIEPAGGRPSQPLLPTLHTLRLTGVSINLAIFLIPSPTLQNVTFDIADDDIRREIPLPILVDLLASVQALKSLSLRNRCSGSYRDADIGDNGNSLSRMLARAPSIEHLTLDIRSNSRPYIVNLLSQEPNTTLHTLHIPELQSLLVDYSQLDDTLKRVFPQLRALRFNCRVHLSPCRRRNSLAPVPGSSASAATGLGPGPGPMVLPPIGQLHIPAHAHAHVPTVLTNMFGVNNSDTDDSDWEELDSDNEEFEAMFAELRYRLEASKRGEDPVKTEEKLAELIGKIEKEEEVSAKKLKEERSREVLRRFGKKLPWCEERGCLKPVFQFDG</sequence>
<protein>
    <recommendedName>
        <fullName evidence="3">F-box domain-containing protein</fullName>
    </recommendedName>
</protein>
<name>A0ABR3EQM4_9AGAR</name>
<comment type="caution">
    <text evidence="1">The sequence shown here is derived from an EMBL/GenBank/DDBJ whole genome shotgun (WGS) entry which is preliminary data.</text>
</comment>
<accession>A0ABR3EQM4</accession>
<evidence type="ECO:0000313" key="2">
    <source>
        <dbReference type="Proteomes" id="UP001465976"/>
    </source>
</evidence>
<keyword evidence="2" id="KW-1185">Reference proteome</keyword>
<evidence type="ECO:0008006" key="3">
    <source>
        <dbReference type="Google" id="ProtNLM"/>
    </source>
</evidence>
<dbReference type="Proteomes" id="UP001465976">
    <property type="component" value="Unassembled WGS sequence"/>
</dbReference>
<dbReference type="SUPFAM" id="SSF52047">
    <property type="entry name" value="RNI-like"/>
    <property type="match status" value="1"/>
</dbReference>
<reference evidence="1 2" key="1">
    <citation type="submission" date="2024-02" db="EMBL/GenBank/DDBJ databases">
        <title>A draft genome for the cacao thread blight pathogen Marasmius crinis-equi.</title>
        <authorList>
            <person name="Cohen S.P."/>
            <person name="Baruah I.K."/>
            <person name="Amoako-Attah I."/>
            <person name="Bukari Y."/>
            <person name="Meinhardt L.W."/>
            <person name="Bailey B.A."/>
        </authorList>
    </citation>
    <scope>NUCLEOTIDE SEQUENCE [LARGE SCALE GENOMIC DNA]</scope>
    <source>
        <strain evidence="1 2">GH-76</strain>
    </source>
</reference>
<organism evidence="1 2">
    <name type="scientific">Marasmius crinis-equi</name>
    <dbReference type="NCBI Taxonomy" id="585013"/>
    <lineage>
        <taxon>Eukaryota</taxon>
        <taxon>Fungi</taxon>
        <taxon>Dikarya</taxon>
        <taxon>Basidiomycota</taxon>
        <taxon>Agaricomycotina</taxon>
        <taxon>Agaricomycetes</taxon>
        <taxon>Agaricomycetidae</taxon>
        <taxon>Agaricales</taxon>
        <taxon>Marasmiineae</taxon>
        <taxon>Marasmiaceae</taxon>
        <taxon>Marasmius</taxon>
    </lineage>
</organism>
<dbReference type="Gene3D" id="3.80.10.10">
    <property type="entry name" value="Ribonuclease Inhibitor"/>
    <property type="match status" value="1"/>
</dbReference>
<dbReference type="CDD" id="cd22249">
    <property type="entry name" value="UDM1_RNF168_RNF169-like"/>
    <property type="match status" value="1"/>
</dbReference>
<dbReference type="InterPro" id="IPR032675">
    <property type="entry name" value="LRR_dom_sf"/>
</dbReference>
<proteinExistence type="predicted"/>
<dbReference type="EMBL" id="JBAHYK010002409">
    <property type="protein sequence ID" value="KAL0565127.1"/>
    <property type="molecule type" value="Genomic_DNA"/>
</dbReference>
<gene>
    <name evidence="1" type="ORF">V5O48_016905</name>
</gene>